<accession>X1QNS3</accession>
<feature type="region of interest" description="Disordered" evidence="1">
    <location>
        <begin position="1"/>
        <end position="38"/>
    </location>
</feature>
<evidence type="ECO:0000256" key="1">
    <source>
        <dbReference type="SAM" id="MobiDB-lite"/>
    </source>
</evidence>
<sequence>EKNEQNEYTISEAGRQFVLASPPPPAGDETPPGEETEETLKTTEYQQFIEIGRATGVVPMALISQTANHIWRGGDFRDLTWVWKGLTEMGIRPDLAQRWFHSWRSFLHQAIPPEVASQISPPQASAEKAATAKGEAAGKGKRDYILGANDTPLHVGEGLGDLDYEDAVRLSTVRAAAQARGGALTGQPGTPGTMADEVVKIFNAFKETTGPQTKGKSYIVKPGEEGYTVEEVEEGKPTLVTAPGTKVNPSPSFLVDSEGNVSEAPPGRPIVIKQLTQPPSSPGKTYLVRQTPEGMVTEEFDVGKPIIINAPAPSPGSGMPPMMPFPVIGGDGQPVYDQDGKPVYANIEPMLKWMTFQDERRRADERHNALVGLGQAVKESWGDGISALKAAVEEAKGSSGAKPPATVPQQTFECGDCHTSFSPPPGWTDQPIKCPN</sequence>
<dbReference type="AlphaFoldDB" id="X1QNS3"/>
<evidence type="ECO:0000313" key="2">
    <source>
        <dbReference type="EMBL" id="GAI70187.1"/>
    </source>
</evidence>
<protein>
    <submittedName>
        <fullName evidence="2">Uncharacterized protein</fullName>
    </submittedName>
</protein>
<dbReference type="EMBL" id="BARW01002304">
    <property type="protein sequence ID" value="GAI70187.1"/>
    <property type="molecule type" value="Genomic_DNA"/>
</dbReference>
<name>X1QNS3_9ZZZZ</name>
<comment type="caution">
    <text evidence="2">The sequence shown here is derived from an EMBL/GenBank/DDBJ whole genome shotgun (WGS) entry which is preliminary data.</text>
</comment>
<proteinExistence type="predicted"/>
<organism evidence="2">
    <name type="scientific">marine sediment metagenome</name>
    <dbReference type="NCBI Taxonomy" id="412755"/>
    <lineage>
        <taxon>unclassified sequences</taxon>
        <taxon>metagenomes</taxon>
        <taxon>ecological metagenomes</taxon>
    </lineage>
</organism>
<feature type="non-terminal residue" evidence="2">
    <location>
        <position position="436"/>
    </location>
</feature>
<reference evidence="2" key="1">
    <citation type="journal article" date="2014" name="Front. Microbiol.">
        <title>High frequency of phylogenetically diverse reductive dehalogenase-homologous genes in deep subseafloor sedimentary metagenomes.</title>
        <authorList>
            <person name="Kawai M."/>
            <person name="Futagami T."/>
            <person name="Toyoda A."/>
            <person name="Takaki Y."/>
            <person name="Nishi S."/>
            <person name="Hori S."/>
            <person name="Arai W."/>
            <person name="Tsubouchi T."/>
            <person name="Morono Y."/>
            <person name="Uchiyama I."/>
            <person name="Ito T."/>
            <person name="Fujiyama A."/>
            <person name="Inagaki F."/>
            <person name="Takami H."/>
        </authorList>
    </citation>
    <scope>NUCLEOTIDE SEQUENCE</scope>
    <source>
        <strain evidence="2">Expedition CK06-06</strain>
    </source>
</reference>
<gene>
    <name evidence="2" type="ORF">S12H4_06526</name>
</gene>
<feature type="non-terminal residue" evidence="2">
    <location>
        <position position="1"/>
    </location>
</feature>